<gene>
    <name evidence="1" type="ORF">K8F61_08700</name>
</gene>
<evidence type="ECO:0000313" key="1">
    <source>
        <dbReference type="EMBL" id="UGS28217.1"/>
    </source>
</evidence>
<dbReference type="EMBL" id="CP082781">
    <property type="protein sequence ID" value="UGS28217.1"/>
    <property type="molecule type" value="Genomic_DNA"/>
</dbReference>
<organism evidence="1 2">
    <name type="scientific">Microbacterium resistens</name>
    <dbReference type="NCBI Taxonomy" id="156977"/>
    <lineage>
        <taxon>Bacteria</taxon>
        <taxon>Bacillati</taxon>
        <taxon>Actinomycetota</taxon>
        <taxon>Actinomycetes</taxon>
        <taxon>Micrococcales</taxon>
        <taxon>Microbacteriaceae</taxon>
        <taxon>Microbacterium</taxon>
    </lineage>
</organism>
<sequence length="315" mass="32203">MLNQVLDVVDLLDSPSTSGEALAAYLRAQGAENAEITVETITGDEGGSTDFVRVVIPGAAGRISGGSAPTLGIIGRLGGAGARPERIGFVSDGDGAAAALAAAAKLLQMSARGDELPGDVIVTTHVTGWAPTEPHDPVPFMGSPVDMRTMNDHEVDPAMDAIVSIDTTKGNRTINHRGIAISPTVRGGYILRPSDDLVGVVETVTGATAVVFPLATQDITPYGNGLHHLNSILQPAVATSAPVVGVAITTAVPVAGCATGASHEVDIELAARFAVETAKYFGAGQISFHDESEYTHLVGLYGDAAHLQTLGNVAV</sequence>
<dbReference type="Proteomes" id="UP001199642">
    <property type="component" value="Chromosome"/>
</dbReference>
<evidence type="ECO:0000313" key="2">
    <source>
        <dbReference type="Proteomes" id="UP001199642"/>
    </source>
</evidence>
<reference evidence="1 2" key="1">
    <citation type="submission" date="2023-01" db="EMBL/GenBank/DDBJ databases">
        <title>Characterization of estradiol degrading bacteria Microbacterium sp. MZT7 and reveal degrading genes through genome analysis.</title>
        <authorList>
            <person name="Hao P."/>
            <person name="Gao Y."/>
        </authorList>
    </citation>
    <scope>NUCLEOTIDE SEQUENCE [LARGE SCALE GENOMIC DNA]</scope>
    <source>
        <strain evidence="1 2">MZT7</strain>
    </source>
</reference>
<dbReference type="InterPro" id="IPR009561">
    <property type="entry name" value="DUF1177"/>
</dbReference>
<dbReference type="Pfam" id="PF06675">
    <property type="entry name" value="DUF1177"/>
    <property type="match status" value="1"/>
</dbReference>
<keyword evidence="2" id="KW-1185">Reference proteome</keyword>
<accession>A0ABY3RVW4</accession>
<proteinExistence type="predicted"/>
<name>A0ABY3RVW4_9MICO</name>
<protein>
    <submittedName>
        <fullName evidence="1">DUF1177 domain-containing protein</fullName>
    </submittedName>
</protein>
<dbReference type="RefSeq" id="WP_231821362.1">
    <property type="nucleotide sequence ID" value="NZ_CP082781.1"/>
</dbReference>